<comment type="similarity">
    <text evidence="1">Belongs to the LptD family.</text>
</comment>
<comment type="caution">
    <text evidence="1">Lacks conserved residue(s) required for the propagation of feature annotation.</text>
</comment>
<keyword evidence="1" id="KW-0998">Cell outer membrane</keyword>
<name>A0A6I3RXJ4_9BURK</name>
<protein>
    <recommendedName>
        <fullName evidence="1">LPS-assembly protein LptD</fullName>
    </recommendedName>
</protein>
<feature type="domain" description="LptD C-terminal" evidence="2">
    <location>
        <begin position="311"/>
        <end position="691"/>
    </location>
</feature>
<dbReference type="InterPro" id="IPR050218">
    <property type="entry name" value="LptD"/>
</dbReference>
<accession>A0A6I3RXJ4</accession>
<dbReference type="InterPro" id="IPR007543">
    <property type="entry name" value="LptD_C"/>
</dbReference>
<comment type="subcellular location">
    <subcellularLocation>
        <location evidence="1">Cell outer membrane</location>
    </subcellularLocation>
</comment>
<dbReference type="Pfam" id="PF04453">
    <property type="entry name" value="LptD"/>
    <property type="match status" value="1"/>
</dbReference>
<dbReference type="GO" id="GO:0015920">
    <property type="term" value="P:lipopolysaccharide transport"/>
    <property type="evidence" value="ECO:0007669"/>
    <property type="project" value="InterPro"/>
</dbReference>
<evidence type="ECO:0000256" key="1">
    <source>
        <dbReference type="HAMAP-Rule" id="MF_01411"/>
    </source>
</evidence>
<dbReference type="GO" id="GO:1990351">
    <property type="term" value="C:transporter complex"/>
    <property type="evidence" value="ECO:0007669"/>
    <property type="project" value="TreeGrafter"/>
</dbReference>
<gene>
    <name evidence="1 3" type="primary">lptD</name>
    <name evidence="3" type="ORF">GMD42_01720</name>
</gene>
<proteinExistence type="inferred from homology"/>
<keyword evidence="1" id="KW-0732">Signal</keyword>
<dbReference type="PANTHER" id="PTHR30189:SF1">
    <property type="entry name" value="LPS-ASSEMBLY PROTEIN LPTD"/>
    <property type="match status" value="1"/>
</dbReference>
<dbReference type="PANTHER" id="PTHR30189">
    <property type="entry name" value="LPS-ASSEMBLY PROTEIN"/>
    <property type="match status" value="1"/>
</dbReference>
<dbReference type="Proteomes" id="UP000462362">
    <property type="component" value="Unassembled WGS sequence"/>
</dbReference>
<comment type="caution">
    <text evidence="3">The sequence shown here is derived from an EMBL/GenBank/DDBJ whole genome shotgun (WGS) entry which is preliminary data.</text>
</comment>
<comment type="subunit">
    <text evidence="1">Component of the lipopolysaccharide transport and assembly complex. Interacts with LptE and LptA.</text>
</comment>
<evidence type="ECO:0000259" key="2">
    <source>
        <dbReference type="Pfam" id="PF04453"/>
    </source>
</evidence>
<sequence>MSSFSIRRKRPMEAFRALPVFVAVTLAMPLLVSAAERDQDSETATRPEYGLKLNAARRLDENAPSEEGDAPTYLTAFKMIGTPNEKIELIDSAEVRRGGSVLRGDTITYTFANDEVYSNGNALVARNGTIFKGPELTYHLDAETGEMPNATFRYLPTQMRGTSDKIELLGEGKAKMCNAMVTTCREGEEAWWIKASDIDYDELDGSAVGKNARLYVGGIPVFASPYFSFPVGSERKTGFLTPRFGMSSTLGVNMEVPFYWNIAPNYDYTLTLKPMSKRGVLFGNEFRYLQPTFSGQVDYNVIFKDKETHERRYGVAWKHYQRIGDVSLGVDYQKVSDNDYLSDFSTTIRESSENILNQNFWLSYGQTYWSTSIGVYKNQTLRPNRNWVEKPYEKEPEFNLSGYVADFHGAVLDSRLTATRFRRGISTYNGLRGTSGDGNRTLWNTSISYPLMGSYWFITPKITYSLTHYNDIKHARAEIDKSSTRSLPIYSLDTGLIFERNSTVFGRETEQTLEPRLFYAYIPYRNQRHMPNFDSSSADLNFAELFTPNKYTGFDRIANTNQLSAVLTTRYIDSGTGKEWFSATVGQRYYFTDEKVDLYWSNPGKTKNRSDVLAASQFSLFEGWRLEGAIQYSTEWSRISKTSAGIRYNPRDFSTVALYYRYNYNPNDTRDAFYNTNIKQIDFSFQWPLMKDLYGLGRYNYSFRDKKVVDSLMGLEYRAGCWILRGAVQRYIRSEGRSTTNFFLELELVGLGTVGSSPIQALSEGITGYKPIGPKPVEVGRYDYYE</sequence>
<organism evidence="3 4">
    <name type="scientific">Parasutterella excrementihominis</name>
    <dbReference type="NCBI Taxonomy" id="487175"/>
    <lineage>
        <taxon>Bacteria</taxon>
        <taxon>Pseudomonadati</taxon>
        <taxon>Pseudomonadota</taxon>
        <taxon>Betaproteobacteria</taxon>
        <taxon>Burkholderiales</taxon>
        <taxon>Sutterellaceae</taxon>
        <taxon>Parasutterella</taxon>
    </lineage>
</organism>
<dbReference type="InterPro" id="IPR020889">
    <property type="entry name" value="LipoPS_assembly_LptD"/>
</dbReference>
<keyword evidence="1" id="KW-0472">Membrane</keyword>
<dbReference type="GO" id="GO:0043165">
    <property type="term" value="P:Gram-negative-bacterium-type cell outer membrane assembly"/>
    <property type="evidence" value="ECO:0007669"/>
    <property type="project" value="UniProtKB-UniRule"/>
</dbReference>
<dbReference type="HAMAP" id="MF_01411">
    <property type="entry name" value="LPS_assembly_LptD"/>
    <property type="match status" value="1"/>
</dbReference>
<comment type="function">
    <text evidence="1">Together with LptE, is involved in the assembly of lipopolysaccharide (LPS) at the surface of the outer membrane.</text>
</comment>
<evidence type="ECO:0000313" key="4">
    <source>
        <dbReference type="Proteomes" id="UP000462362"/>
    </source>
</evidence>
<dbReference type="AlphaFoldDB" id="A0A6I3RXJ4"/>
<evidence type="ECO:0000313" key="3">
    <source>
        <dbReference type="EMBL" id="MTU42357.1"/>
    </source>
</evidence>
<dbReference type="EMBL" id="WNCL01000003">
    <property type="protein sequence ID" value="MTU42357.1"/>
    <property type="molecule type" value="Genomic_DNA"/>
</dbReference>
<reference evidence="3 4" key="1">
    <citation type="journal article" date="2019" name="Nat. Med.">
        <title>A library of human gut bacterial isolates paired with longitudinal multiomics data enables mechanistic microbiome research.</title>
        <authorList>
            <person name="Poyet M."/>
            <person name="Groussin M."/>
            <person name="Gibbons S.M."/>
            <person name="Avila-Pacheco J."/>
            <person name="Jiang X."/>
            <person name="Kearney S.M."/>
            <person name="Perrotta A.R."/>
            <person name="Berdy B."/>
            <person name="Zhao S."/>
            <person name="Lieberman T.D."/>
            <person name="Swanson P.K."/>
            <person name="Smith M."/>
            <person name="Roesemann S."/>
            <person name="Alexander J.E."/>
            <person name="Rich S.A."/>
            <person name="Livny J."/>
            <person name="Vlamakis H."/>
            <person name="Clish C."/>
            <person name="Bullock K."/>
            <person name="Deik A."/>
            <person name="Scott J."/>
            <person name="Pierce K.A."/>
            <person name="Xavier R.J."/>
            <person name="Alm E.J."/>
        </authorList>
    </citation>
    <scope>NUCLEOTIDE SEQUENCE [LARGE SCALE GENOMIC DNA]</scope>
    <source>
        <strain evidence="3 4">BIOML-A2</strain>
    </source>
</reference>
<dbReference type="GO" id="GO:0009279">
    <property type="term" value="C:cell outer membrane"/>
    <property type="evidence" value="ECO:0007669"/>
    <property type="project" value="UniProtKB-SubCell"/>
</dbReference>